<dbReference type="RefSeq" id="WP_173128692.1">
    <property type="nucleotide sequence ID" value="NZ_JABRWJ010000008.1"/>
</dbReference>
<evidence type="ECO:0000313" key="3">
    <source>
        <dbReference type="Proteomes" id="UP000737171"/>
    </source>
</evidence>
<comment type="caution">
    <text evidence="2">The sequence shown here is derived from an EMBL/GenBank/DDBJ whole genome shotgun (WGS) entry which is preliminary data.</text>
</comment>
<keyword evidence="1" id="KW-0732">Signal</keyword>
<name>A0ABX2ENE1_9BURK</name>
<evidence type="ECO:0008006" key="4">
    <source>
        <dbReference type="Google" id="ProtNLM"/>
    </source>
</evidence>
<gene>
    <name evidence="2" type="ORF">HLB44_24575</name>
</gene>
<accession>A0ABX2ENE1</accession>
<dbReference type="EMBL" id="JABRWJ010000008">
    <property type="protein sequence ID" value="NRF70187.1"/>
    <property type="molecule type" value="Genomic_DNA"/>
</dbReference>
<evidence type="ECO:0000313" key="2">
    <source>
        <dbReference type="EMBL" id="NRF70187.1"/>
    </source>
</evidence>
<feature type="signal peptide" evidence="1">
    <location>
        <begin position="1"/>
        <end position="22"/>
    </location>
</feature>
<organism evidence="2 3">
    <name type="scientific">Pseudaquabacterium terrae</name>
    <dbReference type="NCBI Taxonomy" id="2732868"/>
    <lineage>
        <taxon>Bacteria</taxon>
        <taxon>Pseudomonadati</taxon>
        <taxon>Pseudomonadota</taxon>
        <taxon>Betaproteobacteria</taxon>
        <taxon>Burkholderiales</taxon>
        <taxon>Sphaerotilaceae</taxon>
        <taxon>Pseudaquabacterium</taxon>
    </lineage>
</organism>
<evidence type="ECO:0000256" key="1">
    <source>
        <dbReference type="SAM" id="SignalP"/>
    </source>
</evidence>
<keyword evidence="3" id="KW-1185">Reference proteome</keyword>
<dbReference type="Pfam" id="PF20181">
    <property type="entry name" value="DUF6544"/>
    <property type="match status" value="1"/>
</dbReference>
<proteinExistence type="predicted"/>
<dbReference type="InterPro" id="IPR046674">
    <property type="entry name" value="DUF6544"/>
</dbReference>
<feature type="chain" id="PRO_5045657801" description="Outer membrane lipoprotein-sorting protein" evidence="1">
    <location>
        <begin position="23"/>
        <end position="312"/>
    </location>
</feature>
<sequence length="312" mass="34775">MTLHPALRSTFCLMLTSTAAAAALAGAGQPAMRERIDREIDDLVQVARAAPAVDTRALQDLPAPVRRYLAYTGADRAPAARFARFRFEGEVRLPLLGSAKGVTRATPWMTTRGEQYMALSAEGLGYVWDSVWQQGPDISIDVRDLYARGDTHIWAVRNDGRVMVDERHDDINRTYMIRFFAEATQSPTMLLPGRHLRWEAVDEQRARAHVKDGALAASMVCSFAADGALTRCESDHRKLRFAGEVPERWVGARWVMNRGDYQAFGPLRVPTTMNVIWQLPEGDFEQVRAKTLAVDFDVAERYPATAPALAAK</sequence>
<protein>
    <recommendedName>
        <fullName evidence="4">Outer membrane lipoprotein-sorting protein</fullName>
    </recommendedName>
</protein>
<dbReference type="Proteomes" id="UP000737171">
    <property type="component" value="Unassembled WGS sequence"/>
</dbReference>
<reference evidence="2 3" key="1">
    <citation type="submission" date="2020-05" db="EMBL/GenBank/DDBJ databases">
        <title>Aquincola sp. isolate from soil.</title>
        <authorList>
            <person name="Han J."/>
            <person name="Kim D.-U."/>
        </authorList>
    </citation>
    <scope>NUCLEOTIDE SEQUENCE [LARGE SCALE GENOMIC DNA]</scope>
    <source>
        <strain evidence="2 3">S2</strain>
    </source>
</reference>